<name>A0A2W5M3S0_9GAMM</name>
<dbReference type="EMBL" id="QFPO01000014">
    <property type="protein sequence ID" value="PZQ12053.1"/>
    <property type="molecule type" value="Genomic_DNA"/>
</dbReference>
<accession>A0A2W5M3S0</accession>
<protein>
    <submittedName>
        <fullName evidence="2">Uncharacterized protein</fullName>
    </submittedName>
</protein>
<feature type="region of interest" description="Disordered" evidence="1">
    <location>
        <begin position="81"/>
        <end position="131"/>
    </location>
</feature>
<evidence type="ECO:0000256" key="1">
    <source>
        <dbReference type="SAM" id="MobiDB-lite"/>
    </source>
</evidence>
<reference evidence="2 3" key="1">
    <citation type="submission" date="2017-08" db="EMBL/GenBank/DDBJ databases">
        <title>Infants hospitalized years apart are colonized by the same room-sourced microbial strains.</title>
        <authorList>
            <person name="Brooks B."/>
            <person name="Olm M.R."/>
            <person name="Firek B.A."/>
            <person name="Baker R."/>
            <person name="Thomas B.C."/>
            <person name="Morowitz M.J."/>
            <person name="Banfield J.F."/>
        </authorList>
    </citation>
    <scope>NUCLEOTIDE SEQUENCE [LARGE SCALE GENOMIC DNA]</scope>
    <source>
        <strain evidence="2">S2_005_003_R2_42</strain>
    </source>
</reference>
<proteinExistence type="predicted"/>
<gene>
    <name evidence="2" type="ORF">DI564_13900</name>
</gene>
<organism evidence="2 3">
    <name type="scientific">Rhodanobacter denitrificans</name>
    <dbReference type="NCBI Taxonomy" id="666685"/>
    <lineage>
        <taxon>Bacteria</taxon>
        <taxon>Pseudomonadati</taxon>
        <taxon>Pseudomonadota</taxon>
        <taxon>Gammaproteobacteria</taxon>
        <taxon>Lysobacterales</taxon>
        <taxon>Rhodanobacteraceae</taxon>
        <taxon>Rhodanobacter</taxon>
    </lineage>
</organism>
<evidence type="ECO:0000313" key="2">
    <source>
        <dbReference type="EMBL" id="PZQ12053.1"/>
    </source>
</evidence>
<evidence type="ECO:0000313" key="3">
    <source>
        <dbReference type="Proteomes" id="UP000249046"/>
    </source>
</evidence>
<dbReference type="AlphaFoldDB" id="A0A2W5M3S0"/>
<comment type="caution">
    <text evidence="2">The sequence shown here is derived from an EMBL/GenBank/DDBJ whole genome shotgun (WGS) entry which is preliminary data.</text>
</comment>
<sequence>MLTTNDKATITYWNKLVGEIRSRGSGPIELRTANGPVVGRLKVDRLPQLLPVDGSFCRAPVIHVIVSPHETQIVSFSTILGIAPPPRPDPVGPRNRDRPLAPMADEPETPAVIEDDEDEDEPRFEARGRAA</sequence>
<feature type="compositionally biased region" description="Acidic residues" evidence="1">
    <location>
        <begin position="105"/>
        <end position="122"/>
    </location>
</feature>
<dbReference type="Proteomes" id="UP000249046">
    <property type="component" value="Unassembled WGS sequence"/>
</dbReference>